<name>A0A9P5TBQ6_9AGAM</name>
<evidence type="ECO:0000256" key="2">
    <source>
        <dbReference type="ARBA" id="ARBA00004370"/>
    </source>
</evidence>
<dbReference type="OrthoDB" id="2789670at2759"/>
<comment type="similarity">
    <text evidence="4 14">Belongs to the cytochrome P450 family.</text>
</comment>
<keyword evidence="6 15" id="KW-0812">Transmembrane</keyword>
<dbReference type="GO" id="GO:0016705">
    <property type="term" value="F:oxidoreductase activity, acting on paired donors, with incorporation or reduction of molecular oxygen"/>
    <property type="evidence" value="ECO:0007669"/>
    <property type="project" value="InterPro"/>
</dbReference>
<evidence type="ECO:0000256" key="6">
    <source>
        <dbReference type="ARBA" id="ARBA00022692"/>
    </source>
</evidence>
<evidence type="ECO:0000256" key="11">
    <source>
        <dbReference type="ARBA" id="ARBA00023033"/>
    </source>
</evidence>
<keyword evidence="5 13" id="KW-0349">Heme</keyword>
<comment type="cofactor">
    <cofactor evidence="1 13">
        <name>heme</name>
        <dbReference type="ChEBI" id="CHEBI:30413"/>
    </cofactor>
</comment>
<dbReference type="PROSITE" id="PS00086">
    <property type="entry name" value="CYTOCHROME_P450"/>
    <property type="match status" value="1"/>
</dbReference>
<keyword evidence="9 14" id="KW-0560">Oxidoreductase</keyword>
<keyword evidence="11 14" id="KW-0503">Monooxygenase</keyword>
<dbReference type="PRINTS" id="PR00385">
    <property type="entry name" value="P450"/>
</dbReference>
<dbReference type="Pfam" id="PF00067">
    <property type="entry name" value="p450"/>
    <property type="match status" value="1"/>
</dbReference>
<evidence type="ECO:0000256" key="1">
    <source>
        <dbReference type="ARBA" id="ARBA00001971"/>
    </source>
</evidence>
<comment type="pathway">
    <text evidence="3">Secondary metabolite biosynthesis.</text>
</comment>
<organism evidence="16 17">
    <name type="scientific">Russula ochroleuca</name>
    <dbReference type="NCBI Taxonomy" id="152965"/>
    <lineage>
        <taxon>Eukaryota</taxon>
        <taxon>Fungi</taxon>
        <taxon>Dikarya</taxon>
        <taxon>Basidiomycota</taxon>
        <taxon>Agaricomycotina</taxon>
        <taxon>Agaricomycetes</taxon>
        <taxon>Russulales</taxon>
        <taxon>Russulaceae</taxon>
        <taxon>Russula</taxon>
    </lineage>
</organism>
<keyword evidence="10 13" id="KW-0408">Iron</keyword>
<reference evidence="16" key="2">
    <citation type="journal article" date="2020" name="Nat. Commun.">
        <title>Large-scale genome sequencing of mycorrhizal fungi provides insights into the early evolution of symbiotic traits.</title>
        <authorList>
            <person name="Miyauchi S."/>
            <person name="Kiss E."/>
            <person name="Kuo A."/>
            <person name="Drula E."/>
            <person name="Kohler A."/>
            <person name="Sanchez-Garcia M."/>
            <person name="Morin E."/>
            <person name="Andreopoulos B."/>
            <person name="Barry K.W."/>
            <person name="Bonito G."/>
            <person name="Buee M."/>
            <person name="Carver A."/>
            <person name="Chen C."/>
            <person name="Cichocki N."/>
            <person name="Clum A."/>
            <person name="Culley D."/>
            <person name="Crous P.W."/>
            <person name="Fauchery L."/>
            <person name="Girlanda M."/>
            <person name="Hayes R.D."/>
            <person name="Keri Z."/>
            <person name="LaButti K."/>
            <person name="Lipzen A."/>
            <person name="Lombard V."/>
            <person name="Magnuson J."/>
            <person name="Maillard F."/>
            <person name="Murat C."/>
            <person name="Nolan M."/>
            <person name="Ohm R.A."/>
            <person name="Pangilinan J."/>
            <person name="Pereira M.F."/>
            <person name="Perotto S."/>
            <person name="Peter M."/>
            <person name="Pfister S."/>
            <person name="Riley R."/>
            <person name="Sitrit Y."/>
            <person name="Stielow J.B."/>
            <person name="Szollosi G."/>
            <person name="Zifcakova L."/>
            <person name="Stursova M."/>
            <person name="Spatafora J.W."/>
            <person name="Tedersoo L."/>
            <person name="Vaario L.M."/>
            <person name="Yamada A."/>
            <person name="Yan M."/>
            <person name="Wang P."/>
            <person name="Xu J."/>
            <person name="Bruns T."/>
            <person name="Baldrian P."/>
            <person name="Vilgalys R."/>
            <person name="Dunand C."/>
            <person name="Henrissat B."/>
            <person name="Grigoriev I.V."/>
            <person name="Hibbett D."/>
            <person name="Nagy L.G."/>
            <person name="Martin F.M."/>
        </authorList>
    </citation>
    <scope>NUCLEOTIDE SEQUENCE</scope>
    <source>
        <strain evidence="16">Prilba</strain>
    </source>
</reference>
<evidence type="ECO:0000256" key="10">
    <source>
        <dbReference type="ARBA" id="ARBA00023004"/>
    </source>
</evidence>
<evidence type="ECO:0000313" key="17">
    <source>
        <dbReference type="Proteomes" id="UP000759537"/>
    </source>
</evidence>
<keyword evidence="7 13" id="KW-0479">Metal-binding</keyword>
<dbReference type="InterPro" id="IPR002401">
    <property type="entry name" value="Cyt_P450_E_grp-I"/>
</dbReference>
<dbReference type="Gene3D" id="1.10.630.10">
    <property type="entry name" value="Cytochrome P450"/>
    <property type="match status" value="1"/>
</dbReference>
<dbReference type="PANTHER" id="PTHR46300">
    <property type="entry name" value="P450, PUTATIVE (EUROFUNG)-RELATED-RELATED"/>
    <property type="match status" value="1"/>
</dbReference>
<feature type="binding site" description="axial binding residue" evidence="13">
    <location>
        <position position="447"/>
    </location>
    <ligand>
        <name>heme</name>
        <dbReference type="ChEBI" id="CHEBI:30413"/>
    </ligand>
    <ligandPart>
        <name>Fe</name>
        <dbReference type="ChEBI" id="CHEBI:18248"/>
    </ligandPart>
</feature>
<evidence type="ECO:0000256" key="9">
    <source>
        <dbReference type="ARBA" id="ARBA00023002"/>
    </source>
</evidence>
<keyword evidence="12 15" id="KW-0472">Membrane</keyword>
<evidence type="ECO:0000256" key="13">
    <source>
        <dbReference type="PIRSR" id="PIRSR602401-1"/>
    </source>
</evidence>
<evidence type="ECO:0000256" key="5">
    <source>
        <dbReference type="ARBA" id="ARBA00022617"/>
    </source>
</evidence>
<dbReference type="AlphaFoldDB" id="A0A9P5TBQ6"/>
<dbReference type="EMBL" id="WHVB01000004">
    <property type="protein sequence ID" value="KAF8483993.1"/>
    <property type="molecule type" value="Genomic_DNA"/>
</dbReference>
<protein>
    <submittedName>
        <fullName evidence="16">Cytochrome P450</fullName>
    </submittedName>
</protein>
<dbReference type="InterPro" id="IPR036396">
    <property type="entry name" value="Cyt_P450_sf"/>
</dbReference>
<evidence type="ECO:0000256" key="7">
    <source>
        <dbReference type="ARBA" id="ARBA00022723"/>
    </source>
</evidence>
<dbReference type="InterPro" id="IPR017972">
    <property type="entry name" value="Cyt_P450_CS"/>
</dbReference>
<sequence>MGVAPGFLSHVSLPLPLKGILFCFLVTLVVSYARSSRKRMPPQPRRLPIIGNLFQRNDRRWLCSQECKERFGEVMYLDVLGESSIVFNSLKSAFDVFERRASNSSGRPQFAVANKILYGGLGMVLMDYGELWRRMRRASHEAFTKVAVQRYQPIQTKEATILVSALLANPENREQHVKRAATSTIMSVLYDYPTLASAQDKAVQDMDRSMHWVSRAAVWFFVIQLFPWMMHIPERFFKWKREALKHASERSKMFLRLFNRVKTDLVSVGVRPSFSASLIEHRDRYRLSEREMAFLAAQMYSAGFETTSATLMWWTTAMAAFPEVQRRAQAEIDAVIGRSRLPTFADAPRLPYVRAIIREVLRWRPAFPLGVPHTTTEDDWYEGMFIPKGATCMANLWHCNHDRTVFGDDADEFKPERHLGNNGELLPGPKETTQEGHVSFGFGRRICVGKHLANDSLFIHTARILWATTIKCAQDENGKEILPDTSPFAKEGFTSRPLAFDCVITPRFADVEPILVEERESFED</sequence>
<dbReference type="PANTHER" id="PTHR46300:SF2">
    <property type="entry name" value="CYTOCHROME P450 MONOOXYGENASE ALNH-RELATED"/>
    <property type="match status" value="1"/>
</dbReference>
<evidence type="ECO:0000256" key="12">
    <source>
        <dbReference type="ARBA" id="ARBA00023136"/>
    </source>
</evidence>
<feature type="transmembrane region" description="Helical" evidence="15">
    <location>
        <begin position="15"/>
        <end position="33"/>
    </location>
</feature>
<comment type="subcellular location">
    <subcellularLocation>
        <location evidence="2">Membrane</location>
    </subcellularLocation>
</comment>
<dbReference type="GO" id="GO:0005506">
    <property type="term" value="F:iron ion binding"/>
    <property type="evidence" value="ECO:0007669"/>
    <property type="project" value="InterPro"/>
</dbReference>
<evidence type="ECO:0000256" key="15">
    <source>
        <dbReference type="SAM" id="Phobius"/>
    </source>
</evidence>
<dbReference type="Proteomes" id="UP000759537">
    <property type="component" value="Unassembled WGS sequence"/>
</dbReference>
<gene>
    <name evidence="16" type="ORF">DFH94DRAFT_646227</name>
</gene>
<evidence type="ECO:0000256" key="4">
    <source>
        <dbReference type="ARBA" id="ARBA00010617"/>
    </source>
</evidence>
<dbReference type="SUPFAM" id="SSF48264">
    <property type="entry name" value="Cytochrome P450"/>
    <property type="match status" value="1"/>
</dbReference>
<dbReference type="InterPro" id="IPR001128">
    <property type="entry name" value="Cyt_P450"/>
</dbReference>
<proteinExistence type="inferred from homology"/>
<dbReference type="GO" id="GO:0016020">
    <property type="term" value="C:membrane"/>
    <property type="evidence" value="ECO:0007669"/>
    <property type="project" value="UniProtKB-SubCell"/>
</dbReference>
<evidence type="ECO:0000256" key="14">
    <source>
        <dbReference type="RuleBase" id="RU000461"/>
    </source>
</evidence>
<reference evidence="16" key="1">
    <citation type="submission" date="2019-10" db="EMBL/GenBank/DDBJ databases">
        <authorList>
            <consortium name="DOE Joint Genome Institute"/>
            <person name="Kuo A."/>
            <person name="Miyauchi S."/>
            <person name="Kiss E."/>
            <person name="Drula E."/>
            <person name="Kohler A."/>
            <person name="Sanchez-Garcia M."/>
            <person name="Andreopoulos B."/>
            <person name="Barry K.W."/>
            <person name="Bonito G."/>
            <person name="Buee M."/>
            <person name="Carver A."/>
            <person name="Chen C."/>
            <person name="Cichocki N."/>
            <person name="Clum A."/>
            <person name="Culley D."/>
            <person name="Crous P.W."/>
            <person name="Fauchery L."/>
            <person name="Girlanda M."/>
            <person name="Hayes R."/>
            <person name="Keri Z."/>
            <person name="LaButti K."/>
            <person name="Lipzen A."/>
            <person name="Lombard V."/>
            <person name="Magnuson J."/>
            <person name="Maillard F."/>
            <person name="Morin E."/>
            <person name="Murat C."/>
            <person name="Nolan M."/>
            <person name="Ohm R."/>
            <person name="Pangilinan J."/>
            <person name="Pereira M."/>
            <person name="Perotto S."/>
            <person name="Peter M."/>
            <person name="Riley R."/>
            <person name="Sitrit Y."/>
            <person name="Stielow B."/>
            <person name="Szollosi G."/>
            <person name="Zifcakova L."/>
            <person name="Stursova M."/>
            <person name="Spatafora J.W."/>
            <person name="Tedersoo L."/>
            <person name="Vaario L.-M."/>
            <person name="Yamada A."/>
            <person name="Yan M."/>
            <person name="Wang P."/>
            <person name="Xu J."/>
            <person name="Bruns T."/>
            <person name="Baldrian P."/>
            <person name="Vilgalys R."/>
            <person name="Henrissat B."/>
            <person name="Grigoriev I.V."/>
            <person name="Hibbett D."/>
            <person name="Nagy L.G."/>
            <person name="Martin F.M."/>
        </authorList>
    </citation>
    <scope>NUCLEOTIDE SEQUENCE</scope>
    <source>
        <strain evidence="16">Prilba</strain>
    </source>
</reference>
<dbReference type="PRINTS" id="PR00463">
    <property type="entry name" value="EP450I"/>
</dbReference>
<comment type="caution">
    <text evidence="16">The sequence shown here is derived from an EMBL/GenBank/DDBJ whole genome shotgun (WGS) entry which is preliminary data.</text>
</comment>
<evidence type="ECO:0000313" key="16">
    <source>
        <dbReference type="EMBL" id="KAF8483993.1"/>
    </source>
</evidence>
<keyword evidence="17" id="KW-1185">Reference proteome</keyword>
<dbReference type="InterPro" id="IPR050364">
    <property type="entry name" value="Cytochrome_P450_fung"/>
</dbReference>
<accession>A0A9P5TBQ6</accession>
<feature type="transmembrane region" description="Helical" evidence="15">
    <location>
        <begin position="212"/>
        <end position="230"/>
    </location>
</feature>
<keyword evidence="8 15" id="KW-1133">Transmembrane helix</keyword>
<dbReference type="CDD" id="cd11065">
    <property type="entry name" value="CYP64-like"/>
    <property type="match status" value="1"/>
</dbReference>
<evidence type="ECO:0000256" key="8">
    <source>
        <dbReference type="ARBA" id="ARBA00022989"/>
    </source>
</evidence>
<dbReference type="GO" id="GO:0004497">
    <property type="term" value="F:monooxygenase activity"/>
    <property type="evidence" value="ECO:0007669"/>
    <property type="project" value="UniProtKB-KW"/>
</dbReference>
<dbReference type="GO" id="GO:0020037">
    <property type="term" value="F:heme binding"/>
    <property type="evidence" value="ECO:0007669"/>
    <property type="project" value="InterPro"/>
</dbReference>
<evidence type="ECO:0000256" key="3">
    <source>
        <dbReference type="ARBA" id="ARBA00005179"/>
    </source>
</evidence>